<dbReference type="PROSITE" id="PS01068">
    <property type="entry name" value="OMPA_1"/>
    <property type="match status" value="1"/>
</dbReference>
<feature type="chain" id="PRO_5004215848" evidence="5">
    <location>
        <begin position="21"/>
        <end position="219"/>
    </location>
</feature>
<evidence type="ECO:0000313" key="7">
    <source>
        <dbReference type="EMBL" id="ABC28398.1"/>
    </source>
</evidence>
<dbReference type="STRING" id="349521.HCH_01540"/>
<evidence type="ECO:0000256" key="1">
    <source>
        <dbReference type="ARBA" id="ARBA00004442"/>
    </source>
</evidence>
<feature type="domain" description="OmpA-like" evidence="6">
    <location>
        <begin position="101"/>
        <end position="218"/>
    </location>
</feature>
<dbReference type="InterPro" id="IPR039567">
    <property type="entry name" value="Gly-zipper"/>
</dbReference>
<proteinExistence type="predicted"/>
<dbReference type="PRINTS" id="PR01021">
    <property type="entry name" value="OMPADOMAIN"/>
</dbReference>
<dbReference type="EMBL" id="CP000155">
    <property type="protein sequence ID" value="ABC28398.1"/>
    <property type="molecule type" value="Genomic_DNA"/>
</dbReference>
<evidence type="ECO:0000256" key="3">
    <source>
        <dbReference type="ARBA" id="ARBA00023237"/>
    </source>
</evidence>
<sequence length="219" mass="22846">MKFKLCALVVAGSLAAGCQTYDPYTGEKKTANATTGAVIGAVAGAAIGAATSSKKDRGKGALIGAAAGGAVGGGIGYYMDKQESELRHRLEGTGVRVVRNGDEITLVMPGNITFDTGRAEVKANFYDTLDSVGLVLKEFDKTIIQVSGHTDSTGSLDLNQRLSEQRAGSVGRYLISQGVLSSRVQTIGYGPRYPVATNSTTEGRAANRRVELKLVPMQG</sequence>
<dbReference type="KEGG" id="hch:HCH_01540"/>
<gene>
    <name evidence="7" type="ordered locus">HCH_01540</name>
</gene>
<accession>Q2SLS6</accession>
<evidence type="ECO:0000313" key="8">
    <source>
        <dbReference type="Proteomes" id="UP000000238"/>
    </source>
</evidence>
<dbReference type="RefSeq" id="WP_011395471.1">
    <property type="nucleotide sequence ID" value="NC_007645.1"/>
</dbReference>
<evidence type="ECO:0000256" key="5">
    <source>
        <dbReference type="SAM" id="SignalP"/>
    </source>
</evidence>
<dbReference type="HOGENOM" id="CLU_016890_6_2_6"/>
<dbReference type="InterPro" id="IPR050330">
    <property type="entry name" value="Bact_OuterMem_StrucFunc"/>
</dbReference>
<dbReference type="PANTHER" id="PTHR30329">
    <property type="entry name" value="STATOR ELEMENT OF FLAGELLAR MOTOR COMPLEX"/>
    <property type="match status" value="1"/>
</dbReference>
<comment type="subcellular location">
    <subcellularLocation>
        <location evidence="1">Cell outer membrane</location>
    </subcellularLocation>
</comment>
<keyword evidence="3" id="KW-0998">Cell outer membrane</keyword>
<organism evidence="7 8">
    <name type="scientific">Hahella chejuensis (strain KCTC 2396)</name>
    <dbReference type="NCBI Taxonomy" id="349521"/>
    <lineage>
        <taxon>Bacteria</taxon>
        <taxon>Pseudomonadati</taxon>
        <taxon>Pseudomonadota</taxon>
        <taxon>Gammaproteobacteria</taxon>
        <taxon>Oceanospirillales</taxon>
        <taxon>Hahellaceae</taxon>
        <taxon>Hahella</taxon>
    </lineage>
</organism>
<dbReference type="InterPro" id="IPR006690">
    <property type="entry name" value="OMPA-like_CS"/>
</dbReference>
<keyword evidence="8" id="KW-1185">Reference proteome</keyword>
<dbReference type="PANTHER" id="PTHR30329:SF21">
    <property type="entry name" value="LIPOPROTEIN YIAD-RELATED"/>
    <property type="match status" value="1"/>
</dbReference>
<dbReference type="AlphaFoldDB" id="Q2SLS6"/>
<reference evidence="7 8" key="1">
    <citation type="journal article" date="2005" name="Nucleic Acids Res.">
        <title>Genomic blueprint of Hahella chejuensis, a marine microbe producing an algicidal agent.</title>
        <authorList>
            <person name="Jeong H."/>
            <person name="Yim J.H."/>
            <person name="Lee C."/>
            <person name="Choi S.-H."/>
            <person name="Park Y.K."/>
            <person name="Yoon S.H."/>
            <person name="Hur C.-G."/>
            <person name="Kang H.-Y."/>
            <person name="Kim D."/>
            <person name="Lee H.H."/>
            <person name="Park K.H."/>
            <person name="Park S.-H."/>
            <person name="Park H.-S."/>
            <person name="Lee H.K."/>
            <person name="Oh T.K."/>
            <person name="Kim J.F."/>
        </authorList>
    </citation>
    <scope>NUCLEOTIDE SEQUENCE [LARGE SCALE GENOMIC DNA]</scope>
    <source>
        <strain evidence="7 8">KCTC 2396</strain>
    </source>
</reference>
<dbReference type="PROSITE" id="PS51257">
    <property type="entry name" value="PROKAR_LIPOPROTEIN"/>
    <property type="match status" value="1"/>
</dbReference>
<evidence type="ECO:0000259" key="6">
    <source>
        <dbReference type="PROSITE" id="PS51123"/>
    </source>
</evidence>
<dbReference type="Proteomes" id="UP000000238">
    <property type="component" value="Chromosome"/>
</dbReference>
<evidence type="ECO:0000256" key="4">
    <source>
        <dbReference type="PROSITE-ProRule" id="PRU00473"/>
    </source>
</evidence>
<dbReference type="InterPro" id="IPR036737">
    <property type="entry name" value="OmpA-like_sf"/>
</dbReference>
<dbReference type="eggNOG" id="COG2885">
    <property type="taxonomic scope" value="Bacteria"/>
</dbReference>
<dbReference type="GO" id="GO:0009279">
    <property type="term" value="C:cell outer membrane"/>
    <property type="evidence" value="ECO:0007669"/>
    <property type="project" value="UniProtKB-SubCell"/>
</dbReference>
<feature type="signal peptide" evidence="5">
    <location>
        <begin position="1"/>
        <end position="20"/>
    </location>
</feature>
<name>Q2SLS6_HAHCH</name>
<keyword evidence="5" id="KW-0732">Signal</keyword>
<keyword evidence="2 4" id="KW-0472">Membrane</keyword>
<dbReference type="InterPro" id="IPR006665">
    <property type="entry name" value="OmpA-like"/>
</dbReference>
<dbReference type="OrthoDB" id="9782229at2"/>
<dbReference type="PRINTS" id="PR01023">
    <property type="entry name" value="NAFLGMOTY"/>
</dbReference>
<dbReference type="InterPro" id="IPR006664">
    <property type="entry name" value="OMP_bac"/>
</dbReference>
<dbReference type="CDD" id="cd07185">
    <property type="entry name" value="OmpA_C-like"/>
    <property type="match status" value="1"/>
</dbReference>
<dbReference type="Pfam" id="PF00691">
    <property type="entry name" value="OmpA"/>
    <property type="match status" value="1"/>
</dbReference>
<evidence type="ECO:0000256" key="2">
    <source>
        <dbReference type="ARBA" id="ARBA00023136"/>
    </source>
</evidence>
<dbReference type="Gene3D" id="3.30.1330.60">
    <property type="entry name" value="OmpA-like domain"/>
    <property type="match status" value="1"/>
</dbReference>
<protein>
    <submittedName>
        <fullName evidence="7">Outer membrane protein and related peptidoglycan-associated (Lipo)protein</fullName>
    </submittedName>
</protein>
<dbReference type="PROSITE" id="PS51123">
    <property type="entry name" value="OMPA_2"/>
    <property type="match status" value="1"/>
</dbReference>
<dbReference type="Pfam" id="PF13488">
    <property type="entry name" value="Gly-zipper_Omp"/>
    <property type="match status" value="1"/>
</dbReference>
<dbReference type="SUPFAM" id="SSF103088">
    <property type="entry name" value="OmpA-like"/>
    <property type="match status" value="1"/>
</dbReference>